<accession>D8PBE7</accession>
<dbReference type="SUPFAM" id="SSF54995">
    <property type="entry name" value="Ribosomal protein S6"/>
    <property type="match status" value="1"/>
</dbReference>
<dbReference type="HAMAP" id="MF_00360">
    <property type="entry name" value="Ribosomal_bS6"/>
    <property type="match status" value="1"/>
</dbReference>
<evidence type="ECO:0000313" key="9">
    <source>
        <dbReference type="Proteomes" id="UP000001660"/>
    </source>
</evidence>
<keyword evidence="3 6" id="KW-0687">Ribonucleoprotein</keyword>
<dbReference type="GO" id="GO:0005840">
    <property type="term" value="C:ribosome"/>
    <property type="evidence" value="ECO:0007669"/>
    <property type="project" value="UniProtKB-KW"/>
</dbReference>
<proteinExistence type="inferred from homology"/>
<dbReference type="InterPro" id="IPR014717">
    <property type="entry name" value="Transl_elong_EF1B/ribsomal_bS6"/>
</dbReference>
<dbReference type="GO" id="GO:0070181">
    <property type="term" value="F:small ribosomal subunit rRNA binding"/>
    <property type="evidence" value="ECO:0007669"/>
    <property type="project" value="TreeGrafter"/>
</dbReference>
<dbReference type="Gene3D" id="3.30.70.60">
    <property type="match status" value="1"/>
</dbReference>
<evidence type="ECO:0000256" key="4">
    <source>
        <dbReference type="ARBA" id="ARBA00035104"/>
    </source>
</evidence>
<dbReference type="PANTHER" id="PTHR21011">
    <property type="entry name" value="MITOCHONDRIAL 28S RIBOSOMAL PROTEIN S6"/>
    <property type="match status" value="1"/>
</dbReference>
<dbReference type="GO" id="GO:0003735">
    <property type="term" value="F:structural constituent of ribosome"/>
    <property type="evidence" value="ECO:0007669"/>
    <property type="project" value="InterPro"/>
</dbReference>
<dbReference type="PANTHER" id="PTHR21011:SF1">
    <property type="entry name" value="SMALL RIBOSOMAL SUBUNIT PROTEIN BS6M"/>
    <property type="match status" value="1"/>
</dbReference>
<keyword evidence="6" id="KW-0699">rRNA-binding</keyword>
<keyword evidence="9" id="KW-1185">Reference proteome</keyword>
<dbReference type="EMBL" id="FP929003">
    <property type="protein sequence ID" value="CBK40556.1"/>
    <property type="molecule type" value="Genomic_DNA"/>
</dbReference>
<comment type="function">
    <text evidence="4 6">Binds together with bS18 to 16S ribosomal RNA.</text>
</comment>
<dbReference type="InterPro" id="IPR020814">
    <property type="entry name" value="Ribosomal_S6_plastid/chlpt"/>
</dbReference>
<keyword evidence="6" id="KW-0694">RNA-binding</keyword>
<dbReference type="GO" id="GO:1990904">
    <property type="term" value="C:ribonucleoprotein complex"/>
    <property type="evidence" value="ECO:0007669"/>
    <property type="project" value="UniProtKB-KW"/>
</dbReference>
<dbReference type="eggNOG" id="COG0360">
    <property type="taxonomic scope" value="Bacteria"/>
</dbReference>
<comment type="similarity">
    <text evidence="1 6">Belongs to the bacterial ribosomal protein bS6 family.</text>
</comment>
<evidence type="ECO:0000256" key="2">
    <source>
        <dbReference type="ARBA" id="ARBA00022980"/>
    </source>
</evidence>
<protein>
    <recommendedName>
        <fullName evidence="5 6">Small ribosomal subunit protein bS6</fullName>
    </recommendedName>
</protein>
<dbReference type="Proteomes" id="UP000001660">
    <property type="component" value="Chromosome"/>
</dbReference>
<dbReference type="HOGENOM" id="CLU_113441_5_1_0"/>
<dbReference type="GO" id="GO:0005737">
    <property type="term" value="C:cytoplasm"/>
    <property type="evidence" value="ECO:0007669"/>
    <property type="project" value="UniProtKB-ARBA"/>
</dbReference>
<evidence type="ECO:0000256" key="3">
    <source>
        <dbReference type="ARBA" id="ARBA00023274"/>
    </source>
</evidence>
<keyword evidence="2 6" id="KW-0689">Ribosomal protein</keyword>
<name>D8PBE7_9BACT</name>
<sequence>MELYESLFIIRPTLSDEETTALIEKMKGTVTKNGASLERAENWGRKKLAYEIKRERKGTYVYFYFKGPGAVIAELERAYRLEDSIIKFLTVKLEQEPAPPRGAPVVAPQGATVGGVQ</sequence>
<evidence type="ECO:0000256" key="5">
    <source>
        <dbReference type="ARBA" id="ARBA00035294"/>
    </source>
</evidence>
<reference evidence="8 9" key="1">
    <citation type="journal article" date="2010" name="Proc. Natl. Acad. Sci. U.S.A.">
        <title>A Nitrospira metagenome illuminates the physiology and evolution of globally important nitrite-oxidizing bacteria.</title>
        <authorList>
            <person name="Lucker S."/>
            <person name="Wagner M."/>
            <person name="Maixner F."/>
            <person name="Pelletier E."/>
            <person name="Koch H."/>
            <person name="Vacherie B."/>
            <person name="Rattei T."/>
            <person name="Sinninghe Damste J."/>
            <person name="Spieck E."/>
            <person name="Le Paslier D."/>
            <person name="Daims H."/>
        </authorList>
    </citation>
    <scope>NUCLEOTIDE SEQUENCE [LARGE SCALE GENOMIC DNA]</scope>
</reference>
<dbReference type="GO" id="GO:0006412">
    <property type="term" value="P:translation"/>
    <property type="evidence" value="ECO:0007669"/>
    <property type="project" value="UniProtKB-UniRule"/>
</dbReference>
<dbReference type="Pfam" id="PF01250">
    <property type="entry name" value="Ribosomal_S6"/>
    <property type="match status" value="1"/>
</dbReference>
<evidence type="ECO:0000256" key="1">
    <source>
        <dbReference type="ARBA" id="ARBA00009512"/>
    </source>
</evidence>
<evidence type="ECO:0000313" key="8">
    <source>
        <dbReference type="EMBL" id="CBK40556.1"/>
    </source>
</evidence>
<organism evidence="8 9">
    <name type="scientific">Nitrospira defluvii</name>
    <dbReference type="NCBI Taxonomy" id="330214"/>
    <lineage>
        <taxon>Bacteria</taxon>
        <taxon>Pseudomonadati</taxon>
        <taxon>Nitrospirota</taxon>
        <taxon>Nitrospiria</taxon>
        <taxon>Nitrospirales</taxon>
        <taxon>Nitrospiraceae</taxon>
        <taxon>Nitrospira</taxon>
    </lineage>
</organism>
<dbReference type="KEGG" id="nde:NIDE0789"/>
<dbReference type="InterPro" id="IPR000529">
    <property type="entry name" value="Ribosomal_bS6"/>
</dbReference>
<dbReference type="NCBIfam" id="TIGR00166">
    <property type="entry name" value="S6"/>
    <property type="match status" value="1"/>
</dbReference>
<feature type="region of interest" description="Disordered" evidence="7">
    <location>
        <begin position="97"/>
        <end position="117"/>
    </location>
</feature>
<evidence type="ECO:0000256" key="6">
    <source>
        <dbReference type="HAMAP-Rule" id="MF_00360"/>
    </source>
</evidence>
<dbReference type="AlphaFoldDB" id="D8PBE7"/>
<dbReference type="CDD" id="cd00473">
    <property type="entry name" value="bS6"/>
    <property type="match status" value="1"/>
</dbReference>
<dbReference type="STRING" id="330214.NIDE0789"/>
<dbReference type="InterPro" id="IPR035980">
    <property type="entry name" value="Ribosomal_bS6_sf"/>
</dbReference>
<evidence type="ECO:0000256" key="7">
    <source>
        <dbReference type="SAM" id="MobiDB-lite"/>
    </source>
</evidence>
<gene>
    <name evidence="6 8" type="primary">rpsF</name>
    <name evidence="8" type="ORF">NIDE0789</name>
</gene>
<dbReference type="OrthoDB" id="9812702at2"/>